<keyword evidence="2" id="KW-0449">Lipoprotein</keyword>
<dbReference type="HOGENOM" id="CLU_087560_0_0_0"/>
<dbReference type="PANTHER" id="PTHR35869:SF1">
    <property type="entry name" value="OUTER-MEMBRANE LIPOPROTEIN CARRIER PROTEIN"/>
    <property type="match status" value="1"/>
</dbReference>
<dbReference type="InterPro" id="IPR029046">
    <property type="entry name" value="LolA/LolB/LppX"/>
</dbReference>
<name>Q02D07_SOLUE</name>
<proteinExistence type="predicted"/>
<dbReference type="Gene3D" id="2.50.20.10">
    <property type="entry name" value="Lipoprotein localisation LolA/LolB/LppX"/>
    <property type="match status" value="1"/>
</dbReference>
<sequence>MWVVAPAFAGDNGLDSLLKGVEARYNKTKTLQVLFHEDYTPPGRPKRTESGTLILRKPGKMRWDYEQPKGKLFISDGKFLWLYTPDDNRAEKMKLKESDDMRAPLAFLLGKLDFQKEFRNLQAKAEGPDTRITGDSKSDNLPYSSVEFVVTPEQRIRLVKVTGYDHSVLEFRLEQEKADLPVDAKLFQFQVPKGAQLVETGQ</sequence>
<protein>
    <submittedName>
        <fullName evidence="2">Outer membrane lipoprotein carrier protein LolA</fullName>
    </submittedName>
</protein>
<dbReference type="eggNOG" id="COG2834">
    <property type="taxonomic scope" value="Bacteria"/>
</dbReference>
<dbReference type="InterPro" id="IPR004564">
    <property type="entry name" value="OM_lipoprot_carrier_LolA-like"/>
</dbReference>
<dbReference type="PANTHER" id="PTHR35869">
    <property type="entry name" value="OUTER-MEMBRANE LIPOPROTEIN CARRIER PROTEIN"/>
    <property type="match status" value="1"/>
</dbReference>
<dbReference type="Pfam" id="PF03548">
    <property type="entry name" value="LolA"/>
    <property type="match status" value="1"/>
</dbReference>
<dbReference type="STRING" id="234267.Acid_0043"/>
<dbReference type="CDD" id="cd16325">
    <property type="entry name" value="LolA"/>
    <property type="match status" value="1"/>
</dbReference>
<accession>Q02D07</accession>
<keyword evidence="1" id="KW-0732">Signal</keyword>
<dbReference type="KEGG" id="sus:Acid_0043"/>
<dbReference type="InParanoid" id="Q02D07"/>
<dbReference type="SUPFAM" id="SSF89392">
    <property type="entry name" value="Prokaryotic lipoproteins and lipoprotein localization factors"/>
    <property type="match status" value="1"/>
</dbReference>
<gene>
    <name evidence="2" type="ordered locus">Acid_0043</name>
</gene>
<reference evidence="2" key="1">
    <citation type="submission" date="2006-10" db="EMBL/GenBank/DDBJ databases">
        <title>Complete sequence of Solibacter usitatus Ellin6076.</title>
        <authorList>
            <consortium name="US DOE Joint Genome Institute"/>
            <person name="Copeland A."/>
            <person name="Lucas S."/>
            <person name="Lapidus A."/>
            <person name="Barry K."/>
            <person name="Detter J.C."/>
            <person name="Glavina del Rio T."/>
            <person name="Hammon N."/>
            <person name="Israni S."/>
            <person name="Dalin E."/>
            <person name="Tice H."/>
            <person name="Pitluck S."/>
            <person name="Thompson L.S."/>
            <person name="Brettin T."/>
            <person name="Bruce D."/>
            <person name="Han C."/>
            <person name="Tapia R."/>
            <person name="Gilna P."/>
            <person name="Schmutz J."/>
            <person name="Larimer F."/>
            <person name="Land M."/>
            <person name="Hauser L."/>
            <person name="Kyrpides N."/>
            <person name="Mikhailova N."/>
            <person name="Janssen P.H."/>
            <person name="Kuske C.R."/>
            <person name="Richardson P."/>
        </authorList>
    </citation>
    <scope>NUCLEOTIDE SEQUENCE</scope>
    <source>
        <strain evidence="2">Ellin6076</strain>
    </source>
</reference>
<dbReference type="AlphaFoldDB" id="Q02D07"/>
<dbReference type="EMBL" id="CP000473">
    <property type="protein sequence ID" value="ABJ81059.1"/>
    <property type="molecule type" value="Genomic_DNA"/>
</dbReference>
<organism evidence="2">
    <name type="scientific">Solibacter usitatus (strain Ellin6076)</name>
    <dbReference type="NCBI Taxonomy" id="234267"/>
    <lineage>
        <taxon>Bacteria</taxon>
        <taxon>Pseudomonadati</taxon>
        <taxon>Acidobacteriota</taxon>
        <taxon>Terriglobia</taxon>
        <taxon>Bryobacterales</taxon>
        <taxon>Solibacteraceae</taxon>
        <taxon>Candidatus Solibacter</taxon>
    </lineage>
</organism>
<evidence type="ECO:0000256" key="1">
    <source>
        <dbReference type="ARBA" id="ARBA00022729"/>
    </source>
</evidence>
<evidence type="ECO:0000313" key="2">
    <source>
        <dbReference type="EMBL" id="ABJ81059.1"/>
    </source>
</evidence>